<evidence type="ECO:0000256" key="4">
    <source>
        <dbReference type="ARBA" id="ARBA00023235"/>
    </source>
</evidence>
<dbReference type="InterPro" id="IPR015947">
    <property type="entry name" value="PUA-like_sf"/>
</dbReference>
<dbReference type="Pfam" id="PF01509">
    <property type="entry name" value="TruB_N"/>
    <property type="match status" value="1"/>
</dbReference>
<evidence type="ECO:0000313" key="9">
    <source>
        <dbReference type="EMBL" id="QCI22819.1"/>
    </source>
</evidence>
<dbReference type="NCBIfam" id="TIGR00431">
    <property type="entry name" value="TruB"/>
    <property type="match status" value="1"/>
</dbReference>
<dbReference type="GO" id="GO:0160148">
    <property type="term" value="F:tRNA pseudouridine(55) synthase activity"/>
    <property type="evidence" value="ECO:0007669"/>
    <property type="project" value="UniProtKB-EC"/>
</dbReference>
<sequence length="312" mass="35604">MFFYKKRSVHGLFLLDKPQGISSNNALQKVKIIFNAKKAGYIGTLDPLATGMLPICFGECTKFAHYLTGSNKRYHVIAKLGEKTSTSDSDGIVIKKRPILFTSYKLDLSIKELIGPIEQIPSMYSAIKYNGIPLYKYARQGVNIERNSRKVTVYDIYSIYQENNLIEFKIFCSKGTYIRTLIDDLGEKLGCGAHVIFLRRLQVASYPYTQLVTISHLYELLNKKNINNFNPFKNIDDLLMPVDSPVSFLPKVHLSSKQSYNFRLGQIVHFCSTIKNSLVRVIEEENKKFIGLGKINMGKLLIPYRLISEFTN</sequence>
<dbReference type="GO" id="GO:0031119">
    <property type="term" value="P:tRNA pseudouridine synthesis"/>
    <property type="evidence" value="ECO:0007669"/>
    <property type="project" value="UniProtKB-UniRule"/>
</dbReference>
<dbReference type="OrthoDB" id="9802309at2"/>
<dbReference type="CDD" id="cd21152">
    <property type="entry name" value="PUA_TruB_bacterial"/>
    <property type="match status" value="1"/>
</dbReference>
<comment type="caution">
    <text evidence="5">Lacks conserved residue(s) required for the propagation of feature annotation.</text>
</comment>
<name>A0A4D6Y1Y9_9GAMM</name>
<evidence type="ECO:0000259" key="6">
    <source>
        <dbReference type="Pfam" id="PF01509"/>
    </source>
</evidence>
<feature type="domain" description="Pseudouridine synthase II N-terminal" evidence="6">
    <location>
        <begin position="32"/>
        <end position="178"/>
    </location>
</feature>
<dbReference type="InterPro" id="IPR032819">
    <property type="entry name" value="TruB_C"/>
</dbReference>
<organism evidence="9 10">
    <name type="scientific">Buchnera aphidicola</name>
    <name type="common">Macrosiphum gaurae</name>
    <dbReference type="NCBI Taxonomy" id="2315801"/>
    <lineage>
        <taxon>Bacteria</taxon>
        <taxon>Pseudomonadati</taxon>
        <taxon>Pseudomonadota</taxon>
        <taxon>Gammaproteobacteria</taxon>
        <taxon>Enterobacterales</taxon>
        <taxon>Erwiniaceae</taxon>
        <taxon>Buchnera</taxon>
    </lineage>
</organism>
<feature type="domain" description="tRNA pseudouridine synthase II TruB subfamily 1 C-terminal" evidence="7">
    <location>
        <begin position="250"/>
        <end position="307"/>
    </location>
</feature>
<evidence type="ECO:0000259" key="7">
    <source>
        <dbReference type="Pfam" id="PF09157"/>
    </source>
</evidence>
<dbReference type="RefSeq" id="WP_158355011.1">
    <property type="nucleotide sequence ID" value="NZ_CP034867.1"/>
</dbReference>
<dbReference type="PANTHER" id="PTHR13767">
    <property type="entry name" value="TRNA-PSEUDOURIDINE SYNTHASE"/>
    <property type="match status" value="1"/>
</dbReference>
<dbReference type="EMBL" id="CP034867">
    <property type="protein sequence ID" value="QCI22819.1"/>
    <property type="molecule type" value="Genomic_DNA"/>
</dbReference>
<reference evidence="9 10" key="1">
    <citation type="submission" date="2018-12" db="EMBL/GenBank/DDBJ databases">
        <authorList>
            <person name="Chong R.A."/>
        </authorList>
    </citation>
    <scope>NUCLEOTIDE SEQUENCE [LARGE SCALE GENOMIC DNA]</scope>
    <source>
        <strain evidence="9 10">Mga</strain>
    </source>
</reference>
<dbReference type="EC" id="5.4.99.25" evidence="5"/>
<evidence type="ECO:0000259" key="8">
    <source>
        <dbReference type="Pfam" id="PF16198"/>
    </source>
</evidence>
<dbReference type="GO" id="GO:1990481">
    <property type="term" value="P:mRNA pseudouridine synthesis"/>
    <property type="evidence" value="ECO:0007669"/>
    <property type="project" value="TreeGrafter"/>
</dbReference>
<comment type="similarity">
    <text evidence="2 5">Belongs to the pseudouridine synthase TruB family. Type 1 subfamily.</text>
</comment>
<dbReference type="PANTHER" id="PTHR13767:SF2">
    <property type="entry name" value="PSEUDOURIDYLATE SYNTHASE TRUB1"/>
    <property type="match status" value="1"/>
</dbReference>
<feature type="binding site" evidence="5">
    <location>
        <position position="74"/>
    </location>
    <ligand>
        <name>substrate</name>
    </ligand>
</feature>
<dbReference type="InterPro" id="IPR036974">
    <property type="entry name" value="PUA_sf"/>
</dbReference>
<dbReference type="SUPFAM" id="SSF88697">
    <property type="entry name" value="PUA domain-like"/>
    <property type="match status" value="1"/>
</dbReference>
<protein>
    <recommendedName>
        <fullName evidence="5">tRNA pseudouridine synthase B</fullName>
        <ecNumber evidence="5">5.4.99.25</ecNumber>
    </recommendedName>
    <alternativeName>
        <fullName evidence="5">tRNA pseudouridine(55) synthase</fullName>
        <shortName evidence="5">Psi55 synthase</shortName>
    </alternativeName>
    <alternativeName>
        <fullName evidence="5">tRNA pseudouridylate synthase</fullName>
    </alternativeName>
    <alternativeName>
        <fullName evidence="5">tRNA-uridine isomerase</fullName>
    </alternativeName>
</protein>
<dbReference type="Gene3D" id="2.30.130.10">
    <property type="entry name" value="PUA domain"/>
    <property type="match status" value="1"/>
</dbReference>
<feature type="active site" description="Nucleophile" evidence="5">
    <location>
        <position position="46"/>
    </location>
</feature>
<feature type="binding site" evidence="5">
    <location>
        <position position="177"/>
    </location>
    <ligand>
        <name>substrate</name>
    </ligand>
</feature>
<evidence type="ECO:0000256" key="1">
    <source>
        <dbReference type="ARBA" id="ARBA00000385"/>
    </source>
</evidence>
<feature type="domain" description="tRNA pseudouridylate synthase B C-terminal" evidence="8">
    <location>
        <begin position="179"/>
        <end position="246"/>
    </location>
</feature>
<gene>
    <name evidence="5 9" type="primary">truB</name>
    <name evidence="9" type="ORF">D9V72_01905</name>
</gene>
<accession>A0A4D6Y1Y9</accession>
<keyword evidence="4 5" id="KW-0413">Isomerase</keyword>
<reference evidence="9 10" key="2">
    <citation type="submission" date="2019-05" db="EMBL/GenBank/DDBJ databases">
        <title>Genome evolution of the obligate endosymbiont Buchnera aphidicola.</title>
        <authorList>
            <person name="Moran N.A."/>
        </authorList>
    </citation>
    <scope>NUCLEOTIDE SEQUENCE [LARGE SCALE GENOMIC DNA]</scope>
    <source>
        <strain evidence="9 10">Mga</strain>
    </source>
</reference>
<evidence type="ECO:0000256" key="5">
    <source>
        <dbReference type="HAMAP-Rule" id="MF_01080"/>
    </source>
</evidence>
<dbReference type="Pfam" id="PF16198">
    <property type="entry name" value="TruB_C_2"/>
    <property type="match status" value="1"/>
</dbReference>
<feature type="binding site" evidence="5">
    <location>
        <position position="198"/>
    </location>
    <ligand>
        <name>substrate</name>
    </ligand>
</feature>
<evidence type="ECO:0000256" key="3">
    <source>
        <dbReference type="ARBA" id="ARBA00022694"/>
    </source>
</evidence>
<dbReference type="InterPro" id="IPR015240">
    <property type="entry name" value="tRNA_sdUridine_synth_fam1_C"/>
</dbReference>
<dbReference type="Proteomes" id="UP000298716">
    <property type="component" value="Chromosome"/>
</dbReference>
<keyword evidence="3 5" id="KW-0819">tRNA processing</keyword>
<dbReference type="SUPFAM" id="SSF55120">
    <property type="entry name" value="Pseudouridine synthase"/>
    <property type="match status" value="1"/>
</dbReference>
<dbReference type="CDD" id="cd02573">
    <property type="entry name" value="PseudoU_synth_EcTruB"/>
    <property type="match status" value="1"/>
</dbReference>
<comment type="function">
    <text evidence="5">Responsible for synthesis of pseudouridine from uracil-55 in the psi GC loop of transfer RNAs.</text>
</comment>
<dbReference type="InterPro" id="IPR020103">
    <property type="entry name" value="PsdUridine_synth_cat_dom_sf"/>
</dbReference>
<evidence type="ECO:0000313" key="10">
    <source>
        <dbReference type="Proteomes" id="UP000298716"/>
    </source>
</evidence>
<comment type="catalytic activity">
    <reaction evidence="1 5">
        <text>uridine(55) in tRNA = pseudouridine(55) in tRNA</text>
        <dbReference type="Rhea" id="RHEA:42532"/>
        <dbReference type="Rhea" id="RHEA-COMP:10101"/>
        <dbReference type="Rhea" id="RHEA-COMP:10102"/>
        <dbReference type="ChEBI" id="CHEBI:65314"/>
        <dbReference type="ChEBI" id="CHEBI:65315"/>
        <dbReference type="EC" id="5.4.99.25"/>
    </reaction>
</comment>
<dbReference type="AlphaFoldDB" id="A0A4D6Y1Y9"/>
<dbReference type="InterPro" id="IPR002501">
    <property type="entry name" value="PsdUridine_synth_N"/>
</dbReference>
<proteinExistence type="inferred from homology"/>
<dbReference type="Pfam" id="PF09157">
    <property type="entry name" value="TruB-C_2"/>
    <property type="match status" value="1"/>
</dbReference>
<dbReference type="HAMAP" id="MF_01080">
    <property type="entry name" value="TruB_bact"/>
    <property type="match status" value="1"/>
</dbReference>
<dbReference type="InterPro" id="IPR014780">
    <property type="entry name" value="tRNA_psdUridine_synth_TruB"/>
</dbReference>
<evidence type="ECO:0000256" key="2">
    <source>
        <dbReference type="ARBA" id="ARBA00005642"/>
    </source>
</evidence>
<dbReference type="GO" id="GO:0003723">
    <property type="term" value="F:RNA binding"/>
    <property type="evidence" value="ECO:0007669"/>
    <property type="project" value="InterPro"/>
</dbReference>
<dbReference type="Gene3D" id="3.30.2350.10">
    <property type="entry name" value="Pseudouridine synthase"/>
    <property type="match status" value="1"/>
</dbReference>